<feature type="region of interest" description="Disordered" evidence="1">
    <location>
        <begin position="142"/>
        <end position="204"/>
    </location>
</feature>
<protein>
    <submittedName>
        <fullName evidence="2">Uncharacterized protein</fullName>
    </submittedName>
</protein>
<feature type="compositionally biased region" description="Polar residues" evidence="1">
    <location>
        <begin position="191"/>
        <end position="202"/>
    </location>
</feature>
<gene>
    <name evidence="2" type="ORF">F2Q69_00012469</name>
</gene>
<dbReference type="AlphaFoldDB" id="A0A8S9QJE6"/>
<comment type="caution">
    <text evidence="2">The sequence shown here is derived from an EMBL/GenBank/DDBJ whole genome shotgun (WGS) entry which is preliminary data.</text>
</comment>
<proteinExistence type="predicted"/>
<dbReference type="EMBL" id="QGKX02000996">
    <property type="protein sequence ID" value="KAF3553206.1"/>
    <property type="molecule type" value="Genomic_DNA"/>
</dbReference>
<evidence type="ECO:0000256" key="1">
    <source>
        <dbReference type="SAM" id="MobiDB-lite"/>
    </source>
</evidence>
<accession>A0A8S9QJE6</accession>
<evidence type="ECO:0000313" key="2">
    <source>
        <dbReference type="EMBL" id="KAF3553206.1"/>
    </source>
</evidence>
<feature type="compositionally biased region" description="Basic and acidic residues" evidence="1">
    <location>
        <begin position="177"/>
        <end position="190"/>
    </location>
</feature>
<evidence type="ECO:0000313" key="3">
    <source>
        <dbReference type="Proteomes" id="UP000712600"/>
    </source>
</evidence>
<reference evidence="2" key="1">
    <citation type="submission" date="2019-12" db="EMBL/GenBank/DDBJ databases">
        <title>Genome sequencing and annotation of Brassica cretica.</title>
        <authorList>
            <person name="Studholme D.J."/>
            <person name="Sarris P."/>
        </authorList>
    </citation>
    <scope>NUCLEOTIDE SEQUENCE</scope>
    <source>
        <strain evidence="2">PFS-109/04</strain>
        <tissue evidence="2">Leaf</tissue>
    </source>
</reference>
<dbReference type="Proteomes" id="UP000712600">
    <property type="component" value="Unassembled WGS sequence"/>
</dbReference>
<feature type="compositionally biased region" description="Polar residues" evidence="1">
    <location>
        <begin position="151"/>
        <end position="174"/>
    </location>
</feature>
<sequence>MKEKSSYHPKRESRALQTRFGGIEERLIKYESDPRTVNFISILPLIQKEPGNGRDIIAKISMPYFHIIYPIIKSTYGLKVIDVSSWRRIKLLSCRDSSDQSRFCVYNQPGNEATLVKQMVEFRSFFVRAVKVHSAFPQVSSEPVAKDGMGQPTQDLNSRTNSSPTGTSPEQPQIATMKEKPSYHPKRESRALQTQTVPTSLGVSEKRSTETKSFSLEFVRVGAVCVYDQPGDEATLVKQMVSDRTLPEYHIDIISESSGVALLETSKSIRRFLRFLQNPWKRGLEDSTVDLFCDVKRCDIYMYGFKDVWTYDATCADVWCTDVCTMDAT</sequence>
<organism evidence="2 3">
    <name type="scientific">Brassica cretica</name>
    <name type="common">Mustard</name>
    <dbReference type="NCBI Taxonomy" id="69181"/>
    <lineage>
        <taxon>Eukaryota</taxon>
        <taxon>Viridiplantae</taxon>
        <taxon>Streptophyta</taxon>
        <taxon>Embryophyta</taxon>
        <taxon>Tracheophyta</taxon>
        <taxon>Spermatophyta</taxon>
        <taxon>Magnoliopsida</taxon>
        <taxon>eudicotyledons</taxon>
        <taxon>Gunneridae</taxon>
        <taxon>Pentapetalae</taxon>
        <taxon>rosids</taxon>
        <taxon>malvids</taxon>
        <taxon>Brassicales</taxon>
        <taxon>Brassicaceae</taxon>
        <taxon>Brassiceae</taxon>
        <taxon>Brassica</taxon>
    </lineage>
</organism>
<name>A0A8S9QJE6_BRACR</name>